<name>A0A1V2H484_9PROT</name>
<gene>
    <name evidence="2" type="ORF">BKE38_12840</name>
</gene>
<feature type="transmembrane region" description="Helical" evidence="1">
    <location>
        <begin position="182"/>
        <end position="205"/>
    </location>
</feature>
<keyword evidence="3" id="KW-1185">Reference proteome</keyword>
<accession>A0A1V2H484</accession>
<dbReference type="AlphaFoldDB" id="A0A1V2H484"/>
<evidence type="ECO:0000256" key="1">
    <source>
        <dbReference type="SAM" id="Phobius"/>
    </source>
</evidence>
<keyword evidence="1" id="KW-0812">Transmembrane</keyword>
<keyword evidence="1" id="KW-0472">Membrane</keyword>
<dbReference type="EMBL" id="MLCO01000107">
    <property type="protein sequence ID" value="ONG53215.1"/>
    <property type="molecule type" value="Genomic_DNA"/>
</dbReference>
<keyword evidence="2" id="KW-0969">Cilium</keyword>
<keyword evidence="1" id="KW-1133">Transmembrane helix</keyword>
<proteinExistence type="predicted"/>
<sequence>MTRPTHYLLRMLVFLAAVLALCALLSGELANAFAANPLLNAVILGVLLLGVAWNIRQVMSLKPEVEWLEGFRAPKPGAAARPEPRLLAPMASMIAARRGDRLSLSAPVMRSLLDGIGSRLDESRELSRYMTGLSIFLGLLGTFWGLILTIGAVAEVINSMSVGSGDLNQLFNQLKSGLAQPLAGMGIAFSSSMLGLAGALVLGFLDLTAGQAQSRFYSELEEWLAGVTRLSSGVLGGDGEGSGGSIPAYVQALLEQTAENLENLQRIMARGEEGRAASAQALHTLTDRLSIMADQMRANQVLMQRMAEAQSGLAPAIARLTEAQAHAAQVAAHAPSAIDDASRAHLRNIEVYLARMSEDVAQGRAQSTAEIRGEIKILARTIAALAEEGPR</sequence>
<feature type="transmembrane region" description="Helical" evidence="1">
    <location>
        <begin position="129"/>
        <end position="154"/>
    </location>
</feature>
<dbReference type="OrthoDB" id="9794540at2"/>
<evidence type="ECO:0000313" key="3">
    <source>
        <dbReference type="Proteomes" id="UP000188879"/>
    </source>
</evidence>
<dbReference type="RefSeq" id="WP_076957756.1">
    <property type="nucleotide sequence ID" value="NZ_MLCO01000107.1"/>
</dbReference>
<keyword evidence="2" id="KW-0282">Flagellum</keyword>
<evidence type="ECO:0000313" key="2">
    <source>
        <dbReference type="EMBL" id="ONG53215.1"/>
    </source>
</evidence>
<comment type="caution">
    <text evidence="2">The sequence shown here is derived from an EMBL/GenBank/DDBJ whole genome shotgun (WGS) entry which is preliminary data.</text>
</comment>
<dbReference type="Proteomes" id="UP000188879">
    <property type="component" value="Unassembled WGS sequence"/>
</dbReference>
<feature type="transmembrane region" description="Helical" evidence="1">
    <location>
        <begin position="37"/>
        <end position="55"/>
    </location>
</feature>
<protein>
    <submittedName>
        <fullName evidence="2">Flagellar motor protein MotA</fullName>
    </submittedName>
</protein>
<keyword evidence="2" id="KW-0966">Cell projection</keyword>
<organism evidence="2 3">
    <name type="scientific">Teichococcus deserti</name>
    <dbReference type="NCBI Taxonomy" id="1817963"/>
    <lineage>
        <taxon>Bacteria</taxon>
        <taxon>Pseudomonadati</taxon>
        <taxon>Pseudomonadota</taxon>
        <taxon>Alphaproteobacteria</taxon>
        <taxon>Acetobacterales</taxon>
        <taxon>Roseomonadaceae</taxon>
        <taxon>Roseomonas</taxon>
    </lineage>
</organism>
<reference evidence="2 3" key="1">
    <citation type="submission" date="2016-10" db="EMBL/GenBank/DDBJ databases">
        <title>Draft Genome sequence of Roseomonas sp. strain M3.</title>
        <authorList>
            <person name="Subhash Y."/>
            <person name="Lee S."/>
        </authorList>
    </citation>
    <scope>NUCLEOTIDE SEQUENCE [LARGE SCALE GENOMIC DNA]</scope>
    <source>
        <strain evidence="2 3">M3</strain>
    </source>
</reference>